<proteinExistence type="predicted"/>
<feature type="domain" description="DNA polymerase III subunit tau-like C-terminal" evidence="2">
    <location>
        <begin position="2"/>
        <end position="86"/>
    </location>
</feature>
<dbReference type="EMBL" id="QWLA01000127">
    <property type="protein sequence ID" value="RIH81927.1"/>
    <property type="molecule type" value="Genomic_DNA"/>
</dbReference>
<evidence type="ECO:0000259" key="2">
    <source>
        <dbReference type="Pfam" id="PF20964"/>
    </source>
</evidence>
<reference evidence="3 4" key="1">
    <citation type="submission" date="2018-08" db="EMBL/GenBank/DDBJ databases">
        <title>Meiothermus roseus NBRC 110900 genome sequencing project.</title>
        <authorList>
            <person name="Da Costa M.S."/>
            <person name="Albuquerque L."/>
            <person name="Raposo P."/>
            <person name="Froufe H.J.C."/>
            <person name="Barroso C.S."/>
            <person name="Egas C."/>
        </authorList>
    </citation>
    <scope>NUCLEOTIDE SEQUENCE [LARGE SCALE GENOMIC DNA]</scope>
    <source>
        <strain evidence="3 4">NBRC 110900</strain>
    </source>
</reference>
<feature type="compositionally biased region" description="Acidic residues" evidence="1">
    <location>
        <begin position="140"/>
        <end position="150"/>
    </location>
</feature>
<feature type="compositionally biased region" description="Basic and acidic residues" evidence="1">
    <location>
        <begin position="127"/>
        <end position="136"/>
    </location>
</feature>
<comment type="caution">
    <text evidence="3">The sequence shown here is derived from an EMBL/GenBank/DDBJ whole genome shotgun (WGS) entry which is preliminary data.</text>
</comment>
<dbReference type="AlphaFoldDB" id="A0A399EB85"/>
<dbReference type="Proteomes" id="UP000265341">
    <property type="component" value="Unassembled WGS sequence"/>
</dbReference>
<keyword evidence="4" id="KW-1185">Reference proteome</keyword>
<sequence length="206" mass="22308">MLGQIGVNLRAFFREARPYPPEDGSNRLTLVFPERASFHYQRAQKNLEAIQKAVRDVMGDYQVELVLGGDKKKVTPSPPAPFQRFTPAPVADLVAEAPPQPQPAEADVLAPQPQPVPAPEPSSGGVRFEDLGEAAHESPPFEEEGLEEEPASLARASGSDLTADPRFQKLLKLFGARIRKIHRETPRESPAVGAEGGGEAEEAGEE</sequence>
<gene>
    <name evidence="3" type="ORF">Mrose_03506</name>
</gene>
<dbReference type="Pfam" id="PF20964">
    <property type="entry name" value="DnaX_C"/>
    <property type="match status" value="1"/>
</dbReference>
<protein>
    <recommendedName>
        <fullName evidence="2">DNA polymerase III subunit tau-like C-terminal domain-containing protein</fullName>
    </recommendedName>
</protein>
<evidence type="ECO:0000256" key="1">
    <source>
        <dbReference type="SAM" id="MobiDB-lite"/>
    </source>
</evidence>
<accession>A0A399EB85</accession>
<evidence type="ECO:0000313" key="4">
    <source>
        <dbReference type="Proteomes" id="UP000265341"/>
    </source>
</evidence>
<dbReference type="InterPro" id="IPR048448">
    <property type="entry name" value="DnaX-like_C"/>
</dbReference>
<feature type="region of interest" description="Disordered" evidence="1">
    <location>
        <begin position="182"/>
        <end position="206"/>
    </location>
</feature>
<feature type="region of interest" description="Disordered" evidence="1">
    <location>
        <begin position="97"/>
        <end position="164"/>
    </location>
</feature>
<organism evidence="3 4">
    <name type="scientific">Calidithermus roseus</name>
    <dbReference type="NCBI Taxonomy" id="1644118"/>
    <lineage>
        <taxon>Bacteria</taxon>
        <taxon>Thermotogati</taxon>
        <taxon>Deinococcota</taxon>
        <taxon>Deinococci</taxon>
        <taxon>Thermales</taxon>
        <taxon>Thermaceae</taxon>
        <taxon>Calidithermus</taxon>
    </lineage>
</organism>
<name>A0A399EB85_9DEIN</name>
<evidence type="ECO:0000313" key="3">
    <source>
        <dbReference type="EMBL" id="RIH81927.1"/>
    </source>
</evidence>